<evidence type="ECO:0000313" key="1">
    <source>
        <dbReference type="EMBL" id="CAA9215362.1"/>
    </source>
</evidence>
<gene>
    <name evidence="1" type="ORF">AVDCRST_MAG42-194</name>
</gene>
<dbReference type="AlphaFoldDB" id="A0A6J4H6K3"/>
<accession>A0A6J4H6K3</accession>
<sequence>MRSAKLVRADTDECFFISSEAENGACGSGATVEWTQP</sequence>
<dbReference type="EMBL" id="CADCTA010000017">
    <property type="protein sequence ID" value="CAA9215362.1"/>
    <property type="molecule type" value="Genomic_DNA"/>
</dbReference>
<reference evidence="1" key="1">
    <citation type="submission" date="2020-02" db="EMBL/GenBank/DDBJ databases">
        <authorList>
            <person name="Meier V. D."/>
        </authorList>
    </citation>
    <scope>NUCLEOTIDE SEQUENCE</scope>
    <source>
        <strain evidence="1">AVDCRST_MAG42</strain>
    </source>
</reference>
<proteinExistence type="predicted"/>
<protein>
    <submittedName>
        <fullName evidence="1">Uncharacterized protein</fullName>
    </submittedName>
</protein>
<organism evidence="1">
    <name type="scientific">uncultured Chthoniobacterales bacterium</name>
    <dbReference type="NCBI Taxonomy" id="1836801"/>
    <lineage>
        <taxon>Bacteria</taxon>
        <taxon>Pseudomonadati</taxon>
        <taxon>Verrucomicrobiota</taxon>
        <taxon>Spartobacteria</taxon>
        <taxon>Chthoniobacterales</taxon>
        <taxon>environmental samples</taxon>
    </lineage>
</organism>
<name>A0A6J4H6K3_9BACT</name>